<dbReference type="Pfam" id="PF07687">
    <property type="entry name" value="M20_dimer"/>
    <property type="match status" value="1"/>
</dbReference>
<proteinExistence type="inferred from homology"/>
<feature type="domain" description="Peptidase M20 dimerisation" evidence="11">
    <location>
        <begin position="176"/>
        <end position="284"/>
    </location>
</feature>
<dbReference type="NCBIfam" id="NF003474">
    <property type="entry name" value="PRK05111.1"/>
    <property type="match status" value="1"/>
</dbReference>
<dbReference type="InterPro" id="IPR001261">
    <property type="entry name" value="ArgE/DapE_CS"/>
</dbReference>
<dbReference type="InterPro" id="IPR036264">
    <property type="entry name" value="Bact_exopeptidase_dim_dom"/>
</dbReference>
<evidence type="ECO:0000256" key="2">
    <source>
        <dbReference type="ARBA" id="ARBA00004496"/>
    </source>
</evidence>
<dbReference type="InterPro" id="IPR011650">
    <property type="entry name" value="Peptidase_M20_dimer"/>
</dbReference>
<evidence type="ECO:0000256" key="10">
    <source>
        <dbReference type="ARBA" id="ARBA00023285"/>
    </source>
</evidence>
<dbReference type="Proteomes" id="UP000316649">
    <property type="component" value="Unassembled WGS sequence"/>
</dbReference>
<dbReference type="Pfam" id="PF01546">
    <property type="entry name" value="Peptidase_M20"/>
    <property type="match status" value="1"/>
</dbReference>
<organism evidence="12 13">
    <name type="scientific">Sedimenticola selenatireducens</name>
    <dbReference type="NCBI Taxonomy" id="191960"/>
    <lineage>
        <taxon>Bacteria</taxon>
        <taxon>Pseudomonadati</taxon>
        <taxon>Pseudomonadota</taxon>
        <taxon>Gammaproteobacteria</taxon>
        <taxon>Chromatiales</taxon>
        <taxon>Sedimenticolaceae</taxon>
        <taxon>Sedimenticola</taxon>
    </lineage>
</organism>
<keyword evidence="13" id="KW-1185">Reference proteome</keyword>
<keyword evidence="6" id="KW-0028">Amino-acid biosynthesis</keyword>
<dbReference type="Gene3D" id="3.40.630.10">
    <property type="entry name" value="Zn peptidases"/>
    <property type="match status" value="1"/>
</dbReference>
<keyword evidence="10" id="KW-0170">Cobalt</keyword>
<dbReference type="SUPFAM" id="SSF53187">
    <property type="entry name" value="Zn-dependent exopeptidases"/>
    <property type="match status" value="1"/>
</dbReference>
<evidence type="ECO:0000256" key="9">
    <source>
        <dbReference type="ARBA" id="ARBA00022833"/>
    </source>
</evidence>
<dbReference type="HAMAP" id="MF_01108">
    <property type="entry name" value="ArgE"/>
    <property type="match status" value="1"/>
</dbReference>
<keyword evidence="9" id="KW-0862">Zinc</keyword>
<dbReference type="PANTHER" id="PTHR43808">
    <property type="entry name" value="ACETYLORNITHINE DEACETYLASE"/>
    <property type="match status" value="1"/>
</dbReference>
<gene>
    <name evidence="12" type="primary">argE</name>
    <name evidence="12" type="ORF">FHP88_01745</name>
</gene>
<evidence type="ECO:0000256" key="6">
    <source>
        <dbReference type="ARBA" id="ARBA00022605"/>
    </source>
</evidence>
<evidence type="ECO:0000256" key="5">
    <source>
        <dbReference type="ARBA" id="ARBA00022571"/>
    </source>
</evidence>
<dbReference type="CDD" id="cd03894">
    <property type="entry name" value="M20_ArgE"/>
    <property type="match status" value="1"/>
</dbReference>
<evidence type="ECO:0000256" key="7">
    <source>
        <dbReference type="ARBA" id="ARBA00022723"/>
    </source>
</evidence>
<dbReference type="FunFam" id="3.30.70.360:FF:000003">
    <property type="entry name" value="Acetylornithine deacetylase"/>
    <property type="match status" value="1"/>
</dbReference>
<dbReference type="Gene3D" id="3.30.70.360">
    <property type="match status" value="1"/>
</dbReference>
<dbReference type="RefSeq" id="WP_144357260.1">
    <property type="nucleotide sequence ID" value="NZ_VMNH01000003.1"/>
</dbReference>
<keyword evidence="4" id="KW-0963">Cytoplasm</keyword>
<dbReference type="NCBIfam" id="TIGR01892">
    <property type="entry name" value="AcOrn-deacetyl"/>
    <property type="match status" value="1"/>
</dbReference>
<dbReference type="GO" id="GO:0008777">
    <property type="term" value="F:acetylornithine deacetylase activity"/>
    <property type="evidence" value="ECO:0007669"/>
    <property type="project" value="UniProtKB-EC"/>
</dbReference>
<dbReference type="PROSITE" id="PS00759">
    <property type="entry name" value="ARGE_DAPE_CPG2_2"/>
    <property type="match status" value="1"/>
</dbReference>
<name>A0A557SLW2_9GAMM</name>
<dbReference type="OrthoDB" id="3665926at2"/>
<evidence type="ECO:0000259" key="11">
    <source>
        <dbReference type="Pfam" id="PF07687"/>
    </source>
</evidence>
<evidence type="ECO:0000256" key="1">
    <source>
        <dbReference type="ARBA" id="ARBA00001947"/>
    </source>
</evidence>
<evidence type="ECO:0000256" key="8">
    <source>
        <dbReference type="ARBA" id="ARBA00022801"/>
    </source>
</evidence>
<dbReference type="PANTHER" id="PTHR43808:SF1">
    <property type="entry name" value="ACETYLORNITHINE DEACETYLASE"/>
    <property type="match status" value="1"/>
</dbReference>
<protein>
    <submittedName>
        <fullName evidence="12">Acetylornithine deacetylase</fullName>
        <ecNumber evidence="12">3.5.1.16</ecNumber>
    </submittedName>
</protein>
<comment type="subcellular location">
    <subcellularLocation>
        <location evidence="2">Cytoplasm</location>
    </subcellularLocation>
</comment>
<dbReference type="InterPro" id="IPR010169">
    <property type="entry name" value="AcOrn-deacetyl"/>
</dbReference>
<dbReference type="EC" id="3.5.1.16" evidence="12"/>
<keyword evidence="5" id="KW-0055">Arginine biosynthesis</keyword>
<sequence length="381" mass="42002">MSAPALIPMIEQLIAAPSVSSISPQWDQTNEQVIQHLADWCRSAGFSVEVLPIPGLSGKYNLVASAGKGPDGLVLSGHTDTVPYDENRWQTDPFKLIERDNRLYGLGTSDMKAFFALVLESVRDLDLTKLKHPLTLLATADEESTMCGAQALVDTHRRLGRHAVIGEPTGLKPIRMHKGITMEVIRLHGRSGHSSNPALGVNAMEGMYRVIGDILQWRDELQARYRNPLFEVEVPTLNLGHIHGGDNPNRICASCELQIDLRPLPGMALQSLHEELQQRLEKLMAGSELRLEIFTPFPGVPSMETAADTEIVQTAERLTGHSAASVAFGTEAPFLQQLGMDTLILGPGDIDQAHQPNEFLGLERIQPMIKVLRDLIRHFCL</sequence>
<evidence type="ECO:0000256" key="4">
    <source>
        <dbReference type="ARBA" id="ARBA00022490"/>
    </source>
</evidence>
<evidence type="ECO:0000256" key="3">
    <source>
        <dbReference type="ARBA" id="ARBA00005691"/>
    </source>
</evidence>
<dbReference type="InterPro" id="IPR002933">
    <property type="entry name" value="Peptidase_M20"/>
</dbReference>
<dbReference type="EMBL" id="VMNH01000003">
    <property type="protein sequence ID" value="TVO78415.1"/>
    <property type="molecule type" value="Genomic_DNA"/>
</dbReference>
<keyword evidence="7" id="KW-0479">Metal-binding</keyword>
<evidence type="ECO:0000313" key="13">
    <source>
        <dbReference type="Proteomes" id="UP000316649"/>
    </source>
</evidence>
<dbReference type="AlphaFoldDB" id="A0A557SLW2"/>
<reference evidence="12 13" key="1">
    <citation type="submission" date="2019-07" db="EMBL/GenBank/DDBJ databases">
        <title>The pathways for chlorine oxyanion respiration interact through the shared metabolite chlorate.</title>
        <authorList>
            <person name="Barnum T.P."/>
            <person name="Cheng Y."/>
            <person name="Hill K.A."/>
            <person name="Lucas L.N."/>
            <person name="Carlson H.K."/>
            <person name="Coates J.D."/>
        </authorList>
    </citation>
    <scope>NUCLEOTIDE SEQUENCE [LARGE SCALE GENOMIC DNA]</scope>
    <source>
        <strain evidence="12 13">BK-1</strain>
    </source>
</reference>
<dbReference type="GO" id="GO:0006526">
    <property type="term" value="P:L-arginine biosynthetic process"/>
    <property type="evidence" value="ECO:0007669"/>
    <property type="project" value="UniProtKB-KW"/>
</dbReference>
<comment type="similarity">
    <text evidence="3">Belongs to the peptidase M20A family. ArgE subfamily.</text>
</comment>
<accession>A0A557SLW2</accession>
<evidence type="ECO:0000313" key="12">
    <source>
        <dbReference type="EMBL" id="TVO78415.1"/>
    </source>
</evidence>
<dbReference type="InterPro" id="IPR050072">
    <property type="entry name" value="Peptidase_M20A"/>
</dbReference>
<dbReference type="GO" id="GO:0005737">
    <property type="term" value="C:cytoplasm"/>
    <property type="evidence" value="ECO:0007669"/>
    <property type="project" value="UniProtKB-SubCell"/>
</dbReference>
<dbReference type="GO" id="GO:0046872">
    <property type="term" value="F:metal ion binding"/>
    <property type="evidence" value="ECO:0007669"/>
    <property type="project" value="UniProtKB-KW"/>
</dbReference>
<keyword evidence="8 12" id="KW-0378">Hydrolase</keyword>
<dbReference type="SUPFAM" id="SSF55031">
    <property type="entry name" value="Bacterial exopeptidase dimerisation domain"/>
    <property type="match status" value="1"/>
</dbReference>
<comment type="caution">
    <text evidence="12">The sequence shown here is derived from an EMBL/GenBank/DDBJ whole genome shotgun (WGS) entry which is preliminary data.</text>
</comment>
<comment type="cofactor">
    <cofactor evidence="1">
        <name>Zn(2+)</name>
        <dbReference type="ChEBI" id="CHEBI:29105"/>
    </cofactor>
</comment>